<name>A0ACB7TJ98_HYAAI</name>
<gene>
    <name evidence="1" type="ORF">HPB50_013226</name>
</gene>
<accession>A0ACB7TJ98</accession>
<dbReference type="EMBL" id="CM023481">
    <property type="protein sequence ID" value="KAH6946392.1"/>
    <property type="molecule type" value="Genomic_DNA"/>
</dbReference>
<organism evidence="1 2">
    <name type="scientific">Hyalomma asiaticum</name>
    <name type="common">Tick</name>
    <dbReference type="NCBI Taxonomy" id="266040"/>
    <lineage>
        <taxon>Eukaryota</taxon>
        <taxon>Metazoa</taxon>
        <taxon>Ecdysozoa</taxon>
        <taxon>Arthropoda</taxon>
        <taxon>Chelicerata</taxon>
        <taxon>Arachnida</taxon>
        <taxon>Acari</taxon>
        <taxon>Parasitiformes</taxon>
        <taxon>Ixodida</taxon>
        <taxon>Ixodoidea</taxon>
        <taxon>Ixodidae</taxon>
        <taxon>Hyalomminae</taxon>
        <taxon>Hyalomma</taxon>
    </lineage>
</organism>
<evidence type="ECO:0000313" key="1">
    <source>
        <dbReference type="EMBL" id="KAH6946392.1"/>
    </source>
</evidence>
<comment type="caution">
    <text evidence="1">The sequence shown here is derived from an EMBL/GenBank/DDBJ whole genome shotgun (WGS) entry which is preliminary data.</text>
</comment>
<evidence type="ECO:0000313" key="2">
    <source>
        <dbReference type="Proteomes" id="UP000821845"/>
    </source>
</evidence>
<protein>
    <submittedName>
        <fullName evidence="1">Uncharacterized protein</fullName>
    </submittedName>
</protein>
<proteinExistence type="predicted"/>
<reference evidence="1" key="1">
    <citation type="submission" date="2020-05" db="EMBL/GenBank/DDBJ databases">
        <title>Large-scale comparative analyses of tick genomes elucidate their genetic diversity and vector capacities.</title>
        <authorList>
            <person name="Jia N."/>
            <person name="Wang J."/>
            <person name="Shi W."/>
            <person name="Du L."/>
            <person name="Sun Y."/>
            <person name="Zhan W."/>
            <person name="Jiang J."/>
            <person name="Wang Q."/>
            <person name="Zhang B."/>
            <person name="Ji P."/>
            <person name="Sakyi L.B."/>
            <person name="Cui X."/>
            <person name="Yuan T."/>
            <person name="Jiang B."/>
            <person name="Yang W."/>
            <person name="Lam T.T.-Y."/>
            <person name="Chang Q."/>
            <person name="Ding S."/>
            <person name="Wang X."/>
            <person name="Zhu J."/>
            <person name="Ruan X."/>
            <person name="Zhao L."/>
            <person name="Wei J."/>
            <person name="Que T."/>
            <person name="Du C."/>
            <person name="Cheng J."/>
            <person name="Dai P."/>
            <person name="Han X."/>
            <person name="Huang E."/>
            <person name="Gao Y."/>
            <person name="Liu J."/>
            <person name="Shao H."/>
            <person name="Ye R."/>
            <person name="Li L."/>
            <person name="Wei W."/>
            <person name="Wang X."/>
            <person name="Wang C."/>
            <person name="Yang T."/>
            <person name="Huo Q."/>
            <person name="Li W."/>
            <person name="Guo W."/>
            <person name="Chen H."/>
            <person name="Zhou L."/>
            <person name="Ni X."/>
            <person name="Tian J."/>
            <person name="Zhou Y."/>
            <person name="Sheng Y."/>
            <person name="Liu T."/>
            <person name="Pan Y."/>
            <person name="Xia L."/>
            <person name="Li J."/>
            <person name="Zhao F."/>
            <person name="Cao W."/>
        </authorList>
    </citation>
    <scope>NUCLEOTIDE SEQUENCE</scope>
    <source>
        <strain evidence="1">Hyas-2018</strain>
    </source>
</reference>
<keyword evidence="2" id="KW-1185">Reference proteome</keyword>
<sequence length="313" mass="34908">MQRTASRIRNSVVKTEKTLRAPSFSNPTGCSLPLPRWERHACERHSTPPRRARAVSSFIRAERQDLVDARSLRSYQSGTRLLSLAARSTHAPPHERNATPAAAVGFRTRTQCVHTELIKGTGDEKHARRGGQSLLLRTHVHTRRRRMRPASVALRRMRHRYRHVCRRKLRAHVDTGSYGQGDSGTGRLQGRPSEPGEGRTPEGHARRREREPGVTAAPVTGSVQRDASVLVEPWRGSLQSAVLKSAAGVRRFVRSPQRRSARYQSVHALRPHLRWDPPVAASCAAHDGWNVVARIGHVVYTSPVSLTDANENG</sequence>
<dbReference type="Proteomes" id="UP000821845">
    <property type="component" value="Chromosome 1"/>
</dbReference>